<evidence type="ECO:0000313" key="5">
    <source>
        <dbReference type="Proteomes" id="UP000051230"/>
    </source>
</evidence>
<dbReference type="Proteomes" id="UP000051230">
    <property type="component" value="Unassembled WGS sequence"/>
</dbReference>
<dbReference type="PATRIC" id="fig|1423721.4.peg.420"/>
<sequence length="146" mass="16305">MRMEQLLKKETAKGFTLIESMVTLFIVTLLILVPAVELTGMKRSVERQQTVTTFVTQFEQAKKIAEISNSSALIRYYPTSRKIVVAQAGTTKLLVRIPDQMQVFGLTSALNIGNDGYVAPTTITFTDGSWSRKITIQMMWGELIVA</sequence>
<dbReference type="GO" id="GO:0030420">
    <property type="term" value="P:establishment of competence for transformation"/>
    <property type="evidence" value="ECO:0007669"/>
    <property type="project" value="UniProtKB-KW"/>
</dbReference>
<gene>
    <name evidence="4" type="ORF">FD40_GL000417</name>
</gene>
<evidence type="ECO:0008006" key="6">
    <source>
        <dbReference type="Google" id="ProtNLM"/>
    </source>
</evidence>
<evidence type="ECO:0000256" key="3">
    <source>
        <dbReference type="SAM" id="Phobius"/>
    </source>
</evidence>
<protein>
    <recommendedName>
        <fullName evidence="6">Prepilin-type N-terminal cleavage/methylation domain-containing protein</fullName>
    </recommendedName>
</protein>
<keyword evidence="5" id="KW-1185">Reference proteome</keyword>
<evidence type="ECO:0000256" key="2">
    <source>
        <dbReference type="ARBA" id="ARBA00023287"/>
    </source>
</evidence>
<evidence type="ECO:0000313" key="4">
    <source>
        <dbReference type="EMBL" id="KRM42625.1"/>
    </source>
</evidence>
<organism evidence="4 5">
    <name type="scientific">Amylolactobacillus amylophilus DSM 20533 = JCM 1125</name>
    <dbReference type="NCBI Taxonomy" id="1423721"/>
    <lineage>
        <taxon>Bacteria</taxon>
        <taxon>Bacillati</taxon>
        <taxon>Bacillota</taxon>
        <taxon>Bacilli</taxon>
        <taxon>Lactobacillales</taxon>
        <taxon>Lactobacillaceae</taxon>
        <taxon>Amylolactobacillus</taxon>
    </lineage>
</organism>
<dbReference type="PROSITE" id="PS00409">
    <property type="entry name" value="PROKAR_NTER_METHYL"/>
    <property type="match status" value="1"/>
</dbReference>
<dbReference type="GO" id="GO:0009986">
    <property type="term" value="C:cell surface"/>
    <property type="evidence" value="ECO:0007669"/>
    <property type="project" value="UniProtKB-SubCell"/>
</dbReference>
<comment type="subcellular location">
    <subcellularLocation>
        <location evidence="1">Cell surface</location>
    </subcellularLocation>
</comment>
<dbReference type="InterPro" id="IPR045584">
    <property type="entry name" value="Pilin-like"/>
</dbReference>
<keyword evidence="3" id="KW-0812">Transmembrane</keyword>
<dbReference type="SUPFAM" id="SSF54523">
    <property type="entry name" value="Pili subunits"/>
    <property type="match status" value="1"/>
</dbReference>
<accession>A0A0R1YK67</accession>
<feature type="transmembrane region" description="Helical" evidence="3">
    <location>
        <begin position="20"/>
        <end position="39"/>
    </location>
</feature>
<dbReference type="InterPro" id="IPR012902">
    <property type="entry name" value="N_methyl_site"/>
</dbReference>
<name>A0A0R1YK67_9LACO</name>
<reference evidence="4 5" key="1">
    <citation type="journal article" date="2015" name="Genome Announc.">
        <title>Expanding the biotechnology potential of lactobacilli through comparative genomics of 213 strains and associated genera.</title>
        <authorList>
            <person name="Sun Z."/>
            <person name="Harris H.M."/>
            <person name="McCann A."/>
            <person name="Guo C."/>
            <person name="Argimon S."/>
            <person name="Zhang W."/>
            <person name="Yang X."/>
            <person name="Jeffery I.B."/>
            <person name="Cooney J.C."/>
            <person name="Kagawa T.F."/>
            <person name="Liu W."/>
            <person name="Song Y."/>
            <person name="Salvetti E."/>
            <person name="Wrobel A."/>
            <person name="Rasinkangas P."/>
            <person name="Parkhill J."/>
            <person name="Rea M.C."/>
            <person name="O'Sullivan O."/>
            <person name="Ritari J."/>
            <person name="Douillard F.P."/>
            <person name="Paul Ross R."/>
            <person name="Yang R."/>
            <person name="Briner A.E."/>
            <person name="Felis G.E."/>
            <person name="de Vos W.M."/>
            <person name="Barrangou R."/>
            <person name="Klaenhammer T.R."/>
            <person name="Caufield P.W."/>
            <person name="Cui Y."/>
            <person name="Zhang H."/>
            <person name="O'Toole P.W."/>
        </authorList>
    </citation>
    <scope>NUCLEOTIDE SEQUENCE [LARGE SCALE GENOMIC DNA]</scope>
    <source>
        <strain evidence="4 5">DSM 20533</strain>
    </source>
</reference>
<dbReference type="EMBL" id="AYYS01000009">
    <property type="protein sequence ID" value="KRM42625.1"/>
    <property type="molecule type" value="Genomic_DNA"/>
</dbReference>
<dbReference type="STRING" id="1423721.LA20533_06985"/>
<dbReference type="AlphaFoldDB" id="A0A0R1YK67"/>
<keyword evidence="2" id="KW-0178">Competence</keyword>
<keyword evidence="3" id="KW-1133">Transmembrane helix</keyword>
<evidence type="ECO:0000256" key="1">
    <source>
        <dbReference type="ARBA" id="ARBA00004241"/>
    </source>
</evidence>
<dbReference type="NCBIfam" id="TIGR02532">
    <property type="entry name" value="IV_pilin_GFxxxE"/>
    <property type="match status" value="1"/>
</dbReference>
<comment type="caution">
    <text evidence="4">The sequence shown here is derived from an EMBL/GenBank/DDBJ whole genome shotgun (WGS) entry which is preliminary data.</text>
</comment>
<dbReference type="OrthoDB" id="2318130at2"/>
<dbReference type="Pfam" id="PF07963">
    <property type="entry name" value="N_methyl"/>
    <property type="match status" value="1"/>
</dbReference>
<keyword evidence="3" id="KW-0472">Membrane</keyword>
<proteinExistence type="predicted"/>